<proteinExistence type="inferred from homology"/>
<organism evidence="3 4">
    <name type="scientific">Streptomyces abyssalis</name>
    <dbReference type="NCBI Taxonomy" id="933944"/>
    <lineage>
        <taxon>Bacteria</taxon>
        <taxon>Bacillati</taxon>
        <taxon>Actinomycetota</taxon>
        <taxon>Actinomycetes</taxon>
        <taxon>Kitasatosporales</taxon>
        <taxon>Streptomycetaceae</taxon>
        <taxon>Streptomyces</taxon>
    </lineage>
</organism>
<dbReference type="EMBL" id="LJGT01000038">
    <property type="protein sequence ID" value="OEU90385.1"/>
    <property type="molecule type" value="Genomic_DNA"/>
</dbReference>
<keyword evidence="4" id="KW-1185">Reference proteome</keyword>
<dbReference type="Proteomes" id="UP000176087">
    <property type="component" value="Unassembled WGS sequence"/>
</dbReference>
<comment type="similarity">
    <text evidence="1">Belongs to the PrpF family.</text>
</comment>
<dbReference type="GO" id="GO:0016853">
    <property type="term" value="F:isomerase activity"/>
    <property type="evidence" value="ECO:0007669"/>
    <property type="project" value="UniProtKB-KW"/>
</dbReference>
<dbReference type="PANTHER" id="PTHR43709:SF2">
    <property type="entry name" value="DUF453 DOMAIN PROTEIN (AFU_ORTHOLOGUE AFUA_6G00360)"/>
    <property type="match status" value="1"/>
</dbReference>
<evidence type="ECO:0000256" key="2">
    <source>
        <dbReference type="ARBA" id="ARBA00023235"/>
    </source>
</evidence>
<dbReference type="Gene3D" id="3.10.310.10">
    <property type="entry name" value="Diaminopimelate Epimerase, Chain A, domain 1"/>
    <property type="match status" value="2"/>
</dbReference>
<dbReference type="InterPro" id="IPR007400">
    <property type="entry name" value="PrpF-like"/>
</dbReference>
<dbReference type="STRING" id="933944.AN215_12955"/>
<evidence type="ECO:0008006" key="5">
    <source>
        <dbReference type="Google" id="ProtNLM"/>
    </source>
</evidence>
<dbReference type="SUPFAM" id="SSF54506">
    <property type="entry name" value="Diaminopimelate epimerase-like"/>
    <property type="match status" value="2"/>
</dbReference>
<protein>
    <recommendedName>
        <fullName evidence="5">PrpF protein</fullName>
    </recommendedName>
</protein>
<dbReference type="Pfam" id="PF04303">
    <property type="entry name" value="PrpF"/>
    <property type="match status" value="1"/>
</dbReference>
<dbReference type="OrthoDB" id="9779763at2"/>
<name>A0A1E7JQ68_9ACTN</name>
<evidence type="ECO:0000313" key="4">
    <source>
        <dbReference type="Proteomes" id="UP000176087"/>
    </source>
</evidence>
<dbReference type="AlphaFoldDB" id="A0A1E7JQ68"/>
<dbReference type="RefSeq" id="WP_070009249.1">
    <property type="nucleotide sequence ID" value="NZ_LJGS01000036.1"/>
</dbReference>
<dbReference type="PANTHER" id="PTHR43709">
    <property type="entry name" value="ACONITATE ISOMERASE-RELATED"/>
    <property type="match status" value="1"/>
</dbReference>
<evidence type="ECO:0000256" key="1">
    <source>
        <dbReference type="ARBA" id="ARBA00007673"/>
    </source>
</evidence>
<accession>A0A1E7JQ68</accession>
<dbReference type="PATRIC" id="fig|933944.5.peg.5653"/>
<evidence type="ECO:0000313" key="3">
    <source>
        <dbReference type="EMBL" id="OEU90385.1"/>
    </source>
</evidence>
<gene>
    <name evidence="3" type="ORF">AN215_12955</name>
</gene>
<sequence>MQVPAVLMRGGTSRGLFFHEADLPAGPALRDSFLLAAYGSPDPYRRQVDGVGGATSATSKVAIIGDGRHLGVDVTYEFGQVSIDQPLVDRTGTCGNMSAAVGIFAVDEGLVPATDPVTRVTFRNLNTGKNVTAHVPTPGGRYDPAGDFSIPGVPGTGASIRLDYLDPGGAVTGSLLPTGRTVDELEVPGLGAVEMSVVDAANPLLFVRWESLGLTGTELPDDVDSDPALLSLLELVRASAAVHIGTAVSREDASARTPSVPKLAMVGPPCDYPLPDGTVQSRRDQTLRASMMSMGRLHRSYALSGAICTAVAAAIPGTLVAGAAGARPADEEIRIGHPSGVLPMTAQVERNGEGWDVPVVSGYRTARRLMAGEVVVPDARVAAHA</sequence>
<comment type="caution">
    <text evidence="3">The sequence shown here is derived from an EMBL/GenBank/DDBJ whole genome shotgun (WGS) entry which is preliminary data.</text>
</comment>
<keyword evidence="2" id="KW-0413">Isomerase</keyword>
<reference evidence="3 4" key="1">
    <citation type="journal article" date="2016" name="Front. Microbiol.">
        <title>Comparative Genomics Analysis of Streptomyces Species Reveals Their Adaptation to the Marine Environment and Their Diversity at the Genomic Level.</title>
        <authorList>
            <person name="Tian X."/>
            <person name="Zhang Z."/>
            <person name="Yang T."/>
            <person name="Chen M."/>
            <person name="Li J."/>
            <person name="Chen F."/>
            <person name="Yang J."/>
            <person name="Li W."/>
            <person name="Zhang B."/>
            <person name="Zhang Z."/>
            <person name="Wu J."/>
            <person name="Zhang C."/>
            <person name="Long L."/>
            <person name="Xiao J."/>
        </authorList>
    </citation>
    <scope>NUCLEOTIDE SEQUENCE [LARGE SCALE GENOMIC DNA]</scope>
    <source>
        <strain evidence="3 4">SCSIO 10390</strain>
    </source>
</reference>